<dbReference type="Proteomes" id="UP001418637">
    <property type="component" value="Unassembled WGS sequence"/>
</dbReference>
<evidence type="ECO:0000313" key="2">
    <source>
        <dbReference type="Proteomes" id="UP001418637"/>
    </source>
</evidence>
<evidence type="ECO:0000313" key="1">
    <source>
        <dbReference type="EMBL" id="MEN3931806.1"/>
    </source>
</evidence>
<proteinExistence type="predicted"/>
<sequence length="177" mass="19690">MPKRPLIQKEITDLENMFFKRSDDQQFLKDLMGELSVRKTKRAQELLRKVVQANEIIAQKSTLLIDTREVVHENLPIAADTTIGISISPISETMTVSTAANRPAIEHVSICNNPEDILSAWTAMEVLSPPSFRNPQDLAGGERGRIAYINNGHCLGRMAARRVDLSNGFITKSFSAV</sequence>
<keyword evidence="2" id="KW-1185">Reference proteome</keyword>
<reference evidence="1 2" key="1">
    <citation type="submission" date="2024-04" db="EMBL/GenBank/DDBJ databases">
        <title>A novel species isolated from cricket.</title>
        <authorList>
            <person name="Wang H.-C."/>
        </authorList>
    </citation>
    <scope>NUCLEOTIDE SEQUENCE [LARGE SCALE GENOMIC DNA]</scope>
    <source>
        <strain evidence="1 2">WL0021</strain>
    </source>
</reference>
<gene>
    <name evidence="1" type="ORF">WJT86_12160</name>
</gene>
<accession>A0ABV0BNQ9</accession>
<comment type="caution">
    <text evidence="1">The sequence shown here is derived from an EMBL/GenBank/DDBJ whole genome shotgun (WGS) entry which is preliminary data.</text>
</comment>
<dbReference type="RefSeq" id="WP_346337856.1">
    <property type="nucleotide sequence ID" value="NZ_JBBYXI010000013.1"/>
</dbReference>
<dbReference type="EMBL" id="JBBYXI010000013">
    <property type="protein sequence ID" value="MEN3931806.1"/>
    <property type="molecule type" value="Genomic_DNA"/>
</dbReference>
<organism evidence="1 2">
    <name type="scientific">Hohaiivirga grylli</name>
    <dbReference type="NCBI Taxonomy" id="3133970"/>
    <lineage>
        <taxon>Bacteria</taxon>
        <taxon>Pseudomonadati</taxon>
        <taxon>Pseudomonadota</taxon>
        <taxon>Alphaproteobacteria</taxon>
        <taxon>Hyphomicrobiales</taxon>
        <taxon>Methylobacteriaceae</taxon>
        <taxon>Hohaiivirga</taxon>
    </lineage>
</organism>
<protein>
    <submittedName>
        <fullName evidence="1">Uncharacterized protein</fullName>
    </submittedName>
</protein>
<name>A0ABV0BNQ9_9HYPH</name>